<evidence type="ECO:0000313" key="1">
    <source>
        <dbReference type="EMBL" id="KAJ8878353.1"/>
    </source>
</evidence>
<keyword evidence="2" id="KW-1185">Reference proteome</keyword>
<name>A0ABQ9H220_9NEOP</name>
<dbReference type="EMBL" id="JARBHB010000007">
    <property type="protein sequence ID" value="KAJ8878353.1"/>
    <property type="molecule type" value="Genomic_DNA"/>
</dbReference>
<sequence>MKIVHSINVTYRNESNYSYETVQDHRVASRISYILDVLASKFPTFTKLTTNLPLGMDKVTSAEVRNKTGFLMGEFTIGKISAARCAVIQRAAHSEPPALAGGARSSRLVIDDGRTTGRIESPRSLQRGSAALGSPRAFALANQERGTRAFWPIRTVPIPHNLMVGYMPNSHTVLHLESARIARKSDEALGVRVIVARIAPLTLNAQIFRQKNERVTAKSHRRGLHTARQFRTLHVEATGRLVCSCSLTTCIIASTRKEISWRAVLPPGNVPEHACKLLKAVRDKLRTQFLQLVEATVAERLACLTPRPGQPASLHVEIVPDDAVDRRAFSGISCLRRPFIGSQYLDVKSRPNIFNQATLGSIRSFFTLFERPRCCSGLTTRLPPSSIPSVVTLVFSPLGIVPDDAADRRVFSGISRFLRSCPPAPHRTPLAASGKLEGTVNGLYAMSCKEVRKSTALTDRLAHGGGITDSLQRKMCPYSYGVRVIWAVERHSYYAVVRRQQCSPIGLARPEPRPQPYRTSLGRIGSPGEGSSGPAKIHCSTHGMVARGMATNPRGSPANTRREHARQGGCCHSRKRWPYEILTGDFIPGGIAFGCLHAGILLDDATGRWVFSGISRFSRPCIPAEPHVHTASPSSALQTSMSRATPTSWQLRKFNIKENLPQRNARLRLANDHKGDDISSSQEILTSDNALGNALCSVIPNEHDTKPYLPDLGKNLHKSEMAIAATLRGVATPATLIAATTSINPYKRKKGNYNHAPVIPVPAESSIGGDLENSRWSARCGAAIECVSLQRGPWQCGDNEIKTRARKATLASGIPTMPDPVVHTRWKERALCPTGFCAWLEARYWLGCLLASTKLNTISAYTRQKAKSKYRNRIWLERATQKQSSYTHKTPYDRPESIYCPVGLHNIPTIPSGGCSGLVVRLPAYYQDDPSSITGVLTLGFSSEGIVPHDAAGRRVYSEASHFSRPCILAPIHTHFVSLLDVKSRPNLSSFHSYITGAMVVKRLACLPPTKAIRVQSIGRVTPDFRMWES</sequence>
<comment type="caution">
    <text evidence="1">The sequence shown here is derived from an EMBL/GenBank/DDBJ whole genome shotgun (WGS) entry which is preliminary data.</text>
</comment>
<protein>
    <submittedName>
        <fullName evidence="1">Uncharacterized protein</fullName>
    </submittedName>
</protein>
<evidence type="ECO:0000313" key="2">
    <source>
        <dbReference type="Proteomes" id="UP001159363"/>
    </source>
</evidence>
<proteinExistence type="predicted"/>
<reference evidence="1 2" key="1">
    <citation type="submission" date="2023-02" db="EMBL/GenBank/DDBJ databases">
        <title>LHISI_Scaffold_Assembly.</title>
        <authorList>
            <person name="Stuart O.P."/>
            <person name="Cleave R."/>
            <person name="Magrath M.J.L."/>
            <person name="Mikheyev A.S."/>
        </authorList>
    </citation>
    <scope>NUCLEOTIDE SEQUENCE [LARGE SCALE GENOMIC DNA]</scope>
    <source>
        <strain evidence="1">Daus_M_001</strain>
        <tissue evidence="1">Leg muscle</tissue>
    </source>
</reference>
<gene>
    <name evidence="1" type="ORF">PR048_018930</name>
</gene>
<organism evidence="1 2">
    <name type="scientific">Dryococelus australis</name>
    <dbReference type="NCBI Taxonomy" id="614101"/>
    <lineage>
        <taxon>Eukaryota</taxon>
        <taxon>Metazoa</taxon>
        <taxon>Ecdysozoa</taxon>
        <taxon>Arthropoda</taxon>
        <taxon>Hexapoda</taxon>
        <taxon>Insecta</taxon>
        <taxon>Pterygota</taxon>
        <taxon>Neoptera</taxon>
        <taxon>Polyneoptera</taxon>
        <taxon>Phasmatodea</taxon>
        <taxon>Verophasmatodea</taxon>
        <taxon>Anareolatae</taxon>
        <taxon>Phasmatidae</taxon>
        <taxon>Eurycanthinae</taxon>
        <taxon>Dryococelus</taxon>
    </lineage>
</organism>
<accession>A0ABQ9H220</accession>
<dbReference type="Proteomes" id="UP001159363">
    <property type="component" value="Chromosome 6"/>
</dbReference>